<proteinExistence type="predicted"/>
<dbReference type="Gene3D" id="3.30.530.20">
    <property type="match status" value="1"/>
</dbReference>
<accession>A0ABV8UHW8</accession>
<dbReference type="InterPro" id="IPR010419">
    <property type="entry name" value="CO_DH_gsu"/>
</dbReference>
<evidence type="ECO:0000256" key="1">
    <source>
        <dbReference type="SAM" id="MobiDB-lite"/>
    </source>
</evidence>
<dbReference type="PANTHER" id="PTHR38588:SF1">
    <property type="entry name" value="BLL0334 PROTEIN"/>
    <property type="match status" value="1"/>
</dbReference>
<organism evidence="2 3">
    <name type="scientific">Fodinicurvata halophila</name>
    <dbReference type="NCBI Taxonomy" id="1419723"/>
    <lineage>
        <taxon>Bacteria</taxon>
        <taxon>Pseudomonadati</taxon>
        <taxon>Pseudomonadota</taxon>
        <taxon>Alphaproteobacteria</taxon>
        <taxon>Rhodospirillales</taxon>
        <taxon>Rhodovibrionaceae</taxon>
        <taxon>Fodinicurvata</taxon>
    </lineage>
</organism>
<evidence type="ECO:0000313" key="3">
    <source>
        <dbReference type="Proteomes" id="UP001595799"/>
    </source>
</evidence>
<sequence>MQIQNSFEVPVDPQTAWTTLLDIPAIAPCMPGARILEVKDEDTYKGEVQVRLGPMVLSFQGTGQIVEKDEANHNAKVKAQGRDTKGRGNASADIAFHLVPLGDGTRVDITTDLNLSGSVAQYGRSSGMISDLANHLVGEFASNLRQKLNEDTDPAPATAENTGSETMDAPASPARNGANSGADLEAKQGMSQDGRTETSQDTRPLSGISLFIMLIKGWFRRTFGAAK</sequence>
<gene>
    <name evidence="2" type="ORF">ACFOW6_01715</name>
</gene>
<reference evidence="3" key="1">
    <citation type="journal article" date="2019" name="Int. J. Syst. Evol. Microbiol.">
        <title>The Global Catalogue of Microorganisms (GCM) 10K type strain sequencing project: providing services to taxonomists for standard genome sequencing and annotation.</title>
        <authorList>
            <consortium name="The Broad Institute Genomics Platform"/>
            <consortium name="The Broad Institute Genome Sequencing Center for Infectious Disease"/>
            <person name="Wu L."/>
            <person name="Ma J."/>
        </authorList>
    </citation>
    <scope>NUCLEOTIDE SEQUENCE [LARGE SCALE GENOMIC DNA]</scope>
    <source>
        <strain evidence="3">CECT 8472</strain>
    </source>
</reference>
<dbReference type="EMBL" id="JBHSCW010000001">
    <property type="protein sequence ID" value="MFC4350251.1"/>
    <property type="molecule type" value="Genomic_DNA"/>
</dbReference>
<dbReference type="RefSeq" id="WP_382420510.1">
    <property type="nucleotide sequence ID" value="NZ_JBHSCW010000001.1"/>
</dbReference>
<name>A0ABV8UHW8_9PROT</name>
<dbReference type="Proteomes" id="UP001595799">
    <property type="component" value="Unassembled WGS sequence"/>
</dbReference>
<dbReference type="SUPFAM" id="SSF55961">
    <property type="entry name" value="Bet v1-like"/>
    <property type="match status" value="1"/>
</dbReference>
<evidence type="ECO:0000313" key="2">
    <source>
        <dbReference type="EMBL" id="MFC4350251.1"/>
    </source>
</evidence>
<dbReference type="CDD" id="cd07823">
    <property type="entry name" value="SRPBCC_5"/>
    <property type="match status" value="1"/>
</dbReference>
<dbReference type="PANTHER" id="PTHR38588">
    <property type="entry name" value="BLL0334 PROTEIN"/>
    <property type="match status" value="1"/>
</dbReference>
<feature type="region of interest" description="Disordered" evidence="1">
    <location>
        <begin position="150"/>
        <end position="202"/>
    </location>
</feature>
<comment type="caution">
    <text evidence="2">The sequence shown here is derived from an EMBL/GenBank/DDBJ whole genome shotgun (WGS) entry which is preliminary data.</text>
</comment>
<keyword evidence="3" id="KW-1185">Reference proteome</keyword>
<dbReference type="InterPro" id="IPR023393">
    <property type="entry name" value="START-like_dom_sf"/>
</dbReference>
<protein>
    <submittedName>
        <fullName evidence="2">SRPBCC family protein</fullName>
    </submittedName>
</protein>
<dbReference type="Pfam" id="PF06240">
    <property type="entry name" value="COXG"/>
    <property type="match status" value="1"/>
</dbReference>